<sequence>MSAEKVTRRYQLRKRADAVEATRRRITEAAVELHGTLGPARTTMTAVAEHAGVQRQTVYRHFADEEQLLAACSAHFSALYPWPDAAPWRAIADPAARLQTGLEELYGWYELTEAMWTNVLRDETLVAALGPALEPMRAYLDDAARALAAGWGARGRRRAMLLAATRHAVDFHTWRSLARDGGVNRAGVVELTSAMVSRAARPRSGAGSA</sequence>
<reference evidence="6" key="1">
    <citation type="submission" date="2022-10" db="EMBL/GenBank/DDBJ databases">
        <title>The WGS of Solirubrobacter ginsenosidimutans DSM 21036.</title>
        <authorList>
            <person name="Jiang Z."/>
        </authorList>
    </citation>
    <scope>NUCLEOTIDE SEQUENCE</scope>
    <source>
        <strain evidence="6">DSM 21036</strain>
    </source>
</reference>
<dbReference type="GO" id="GO:0000976">
    <property type="term" value="F:transcription cis-regulatory region binding"/>
    <property type="evidence" value="ECO:0007669"/>
    <property type="project" value="TreeGrafter"/>
</dbReference>
<dbReference type="Proteomes" id="UP001149140">
    <property type="component" value="Unassembled WGS sequence"/>
</dbReference>
<evidence type="ECO:0000256" key="2">
    <source>
        <dbReference type="ARBA" id="ARBA00023125"/>
    </source>
</evidence>
<evidence type="ECO:0000256" key="4">
    <source>
        <dbReference type="PROSITE-ProRule" id="PRU00335"/>
    </source>
</evidence>
<evidence type="ECO:0000256" key="1">
    <source>
        <dbReference type="ARBA" id="ARBA00023015"/>
    </source>
</evidence>
<dbReference type="RefSeq" id="WP_270043317.1">
    <property type="nucleotide sequence ID" value="NZ_JAPDOD010000030.1"/>
</dbReference>
<feature type="domain" description="HTH tetR-type" evidence="5">
    <location>
        <begin position="20"/>
        <end position="80"/>
    </location>
</feature>
<dbReference type="AlphaFoldDB" id="A0A9X3MX15"/>
<dbReference type="Gene3D" id="1.10.357.10">
    <property type="entry name" value="Tetracycline Repressor, domain 2"/>
    <property type="match status" value="1"/>
</dbReference>
<evidence type="ECO:0000259" key="5">
    <source>
        <dbReference type="PROSITE" id="PS50977"/>
    </source>
</evidence>
<gene>
    <name evidence="6" type="ORF">OM076_27590</name>
</gene>
<organism evidence="6 7">
    <name type="scientific">Solirubrobacter ginsenosidimutans</name>
    <dbReference type="NCBI Taxonomy" id="490573"/>
    <lineage>
        <taxon>Bacteria</taxon>
        <taxon>Bacillati</taxon>
        <taxon>Actinomycetota</taxon>
        <taxon>Thermoleophilia</taxon>
        <taxon>Solirubrobacterales</taxon>
        <taxon>Solirubrobacteraceae</taxon>
        <taxon>Solirubrobacter</taxon>
    </lineage>
</organism>
<dbReference type="InterPro" id="IPR050109">
    <property type="entry name" value="HTH-type_TetR-like_transc_reg"/>
</dbReference>
<dbReference type="EMBL" id="JAPDOD010000030">
    <property type="protein sequence ID" value="MDA0164067.1"/>
    <property type="molecule type" value="Genomic_DNA"/>
</dbReference>
<accession>A0A9X3MX15</accession>
<proteinExistence type="predicted"/>
<dbReference type="PANTHER" id="PTHR30055:SF234">
    <property type="entry name" value="HTH-TYPE TRANSCRIPTIONAL REGULATOR BETI"/>
    <property type="match status" value="1"/>
</dbReference>
<evidence type="ECO:0000256" key="3">
    <source>
        <dbReference type="ARBA" id="ARBA00023163"/>
    </source>
</evidence>
<evidence type="ECO:0000313" key="7">
    <source>
        <dbReference type="Proteomes" id="UP001149140"/>
    </source>
</evidence>
<dbReference type="PRINTS" id="PR00455">
    <property type="entry name" value="HTHTETR"/>
</dbReference>
<evidence type="ECO:0000313" key="6">
    <source>
        <dbReference type="EMBL" id="MDA0164067.1"/>
    </source>
</evidence>
<name>A0A9X3MX15_9ACTN</name>
<dbReference type="Pfam" id="PF00440">
    <property type="entry name" value="TetR_N"/>
    <property type="match status" value="1"/>
</dbReference>
<comment type="caution">
    <text evidence="6">The sequence shown here is derived from an EMBL/GenBank/DDBJ whole genome shotgun (WGS) entry which is preliminary data.</text>
</comment>
<keyword evidence="7" id="KW-1185">Reference proteome</keyword>
<protein>
    <submittedName>
        <fullName evidence="6">TetR/AcrR family transcriptional regulator</fullName>
    </submittedName>
</protein>
<feature type="DNA-binding region" description="H-T-H motif" evidence="4">
    <location>
        <begin position="43"/>
        <end position="62"/>
    </location>
</feature>
<dbReference type="InterPro" id="IPR009057">
    <property type="entry name" value="Homeodomain-like_sf"/>
</dbReference>
<dbReference type="GO" id="GO:0003700">
    <property type="term" value="F:DNA-binding transcription factor activity"/>
    <property type="evidence" value="ECO:0007669"/>
    <property type="project" value="TreeGrafter"/>
</dbReference>
<dbReference type="InterPro" id="IPR001647">
    <property type="entry name" value="HTH_TetR"/>
</dbReference>
<keyword evidence="3" id="KW-0804">Transcription</keyword>
<dbReference type="PANTHER" id="PTHR30055">
    <property type="entry name" value="HTH-TYPE TRANSCRIPTIONAL REGULATOR RUTR"/>
    <property type="match status" value="1"/>
</dbReference>
<dbReference type="SUPFAM" id="SSF46689">
    <property type="entry name" value="Homeodomain-like"/>
    <property type="match status" value="1"/>
</dbReference>
<dbReference type="PROSITE" id="PS50977">
    <property type="entry name" value="HTH_TETR_2"/>
    <property type="match status" value="1"/>
</dbReference>
<keyword evidence="1" id="KW-0805">Transcription regulation</keyword>
<keyword evidence="2 4" id="KW-0238">DNA-binding</keyword>